<dbReference type="InterPro" id="IPR001647">
    <property type="entry name" value="HTH_TetR"/>
</dbReference>
<proteinExistence type="predicted"/>
<dbReference type="PROSITE" id="PS50977">
    <property type="entry name" value="HTH_TETR_2"/>
    <property type="match status" value="1"/>
</dbReference>
<dbReference type="InterPro" id="IPR009057">
    <property type="entry name" value="Homeodomain-like_sf"/>
</dbReference>
<gene>
    <name evidence="4" type="ORF">GCM10008013_19380</name>
</gene>
<keyword evidence="5" id="KW-1185">Reference proteome</keyword>
<sequence length="215" mass="24551">MKKTKVNGCSLMQYLKDDVKNSILQAALSEFKRHGYSNASMRQIANSAGITTGNIYRYFKNKEDLFHELIHPVYEKFVQYMIEIKDDLDDNCAIDTNNPLDYLRKVESTIVELFKESNVELRILLNLSNGSSYEPVKQELIQLAALILEQVFIPGGDQQDKAMIEKYNLAHMLAGTLIEGACIILRDHEDGETVRQLVDELMRVYCAGIISRLKI</sequence>
<dbReference type="PROSITE" id="PS01081">
    <property type="entry name" value="HTH_TETR_1"/>
    <property type="match status" value="1"/>
</dbReference>
<dbReference type="Gene3D" id="1.10.357.10">
    <property type="entry name" value="Tetracycline Repressor, domain 2"/>
    <property type="match status" value="1"/>
</dbReference>
<organism evidence="4 5">
    <name type="scientific">Paenibacillus segetis</name>
    <dbReference type="NCBI Taxonomy" id="1325360"/>
    <lineage>
        <taxon>Bacteria</taxon>
        <taxon>Bacillati</taxon>
        <taxon>Bacillota</taxon>
        <taxon>Bacilli</taxon>
        <taxon>Bacillales</taxon>
        <taxon>Paenibacillaceae</taxon>
        <taxon>Paenibacillus</taxon>
    </lineage>
</organism>
<dbReference type="PRINTS" id="PR00455">
    <property type="entry name" value="HTHTETR"/>
</dbReference>
<dbReference type="PANTHER" id="PTHR43479">
    <property type="entry name" value="ACREF/ENVCD OPERON REPRESSOR-RELATED"/>
    <property type="match status" value="1"/>
</dbReference>
<feature type="DNA-binding region" description="H-T-H motif" evidence="2">
    <location>
        <begin position="40"/>
        <end position="59"/>
    </location>
</feature>
<evidence type="ECO:0000256" key="2">
    <source>
        <dbReference type="PROSITE-ProRule" id="PRU00335"/>
    </source>
</evidence>
<dbReference type="RefSeq" id="WP_188538123.1">
    <property type="nucleotide sequence ID" value="NZ_BMFT01000001.1"/>
</dbReference>
<evidence type="ECO:0000256" key="1">
    <source>
        <dbReference type="ARBA" id="ARBA00023125"/>
    </source>
</evidence>
<dbReference type="InterPro" id="IPR050624">
    <property type="entry name" value="HTH-type_Tx_Regulator"/>
</dbReference>
<reference evidence="5" key="1">
    <citation type="journal article" date="2019" name="Int. J. Syst. Evol. Microbiol.">
        <title>The Global Catalogue of Microorganisms (GCM) 10K type strain sequencing project: providing services to taxonomists for standard genome sequencing and annotation.</title>
        <authorList>
            <consortium name="The Broad Institute Genomics Platform"/>
            <consortium name="The Broad Institute Genome Sequencing Center for Infectious Disease"/>
            <person name="Wu L."/>
            <person name="Ma J."/>
        </authorList>
    </citation>
    <scope>NUCLEOTIDE SEQUENCE [LARGE SCALE GENOMIC DNA]</scope>
    <source>
        <strain evidence="5">CGMCC 1.12769</strain>
    </source>
</reference>
<accession>A0ABQ1YDK5</accession>
<name>A0ABQ1YDK5_9BACL</name>
<dbReference type="Pfam" id="PF00440">
    <property type="entry name" value="TetR_N"/>
    <property type="match status" value="1"/>
</dbReference>
<feature type="domain" description="HTH tetR-type" evidence="3">
    <location>
        <begin position="17"/>
        <end position="77"/>
    </location>
</feature>
<comment type="caution">
    <text evidence="4">The sequence shown here is derived from an EMBL/GenBank/DDBJ whole genome shotgun (WGS) entry which is preliminary data.</text>
</comment>
<evidence type="ECO:0000313" key="4">
    <source>
        <dbReference type="EMBL" id="GGH21463.1"/>
    </source>
</evidence>
<dbReference type="PANTHER" id="PTHR43479:SF11">
    <property type="entry name" value="ACREF_ENVCD OPERON REPRESSOR-RELATED"/>
    <property type="match status" value="1"/>
</dbReference>
<keyword evidence="1 2" id="KW-0238">DNA-binding</keyword>
<dbReference type="Proteomes" id="UP000659344">
    <property type="component" value="Unassembled WGS sequence"/>
</dbReference>
<evidence type="ECO:0000313" key="5">
    <source>
        <dbReference type="Proteomes" id="UP000659344"/>
    </source>
</evidence>
<dbReference type="SUPFAM" id="SSF46689">
    <property type="entry name" value="Homeodomain-like"/>
    <property type="match status" value="1"/>
</dbReference>
<protein>
    <submittedName>
        <fullName evidence="4">TetR family transcriptional regulator</fullName>
    </submittedName>
</protein>
<dbReference type="InterPro" id="IPR023772">
    <property type="entry name" value="DNA-bd_HTH_TetR-type_CS"/>
</dbReference>
<dbReference type="EMBL" id="BMFT01000001">
    <property type="protein sequence ID" value="GGH21463.1"/>
    <property type="molecule type" value="Genomic_DNA"/>
</dbReference>
<evidence type="ECO:0000259" key="3">
    <source>
        <dbReference type="PROSITE" id="PS50977"/>
    </source>
</evidence>